<keyword evidence="6" id="KW-0133">Cell shape</keyword>
<dbReference type="PIRSF" id="PIRSF006318">
    <property type="entry name" value="YhcB"/>
    <property type="match status" value="1"/>
</dbReference>
<evidence type="ECO:0000256" key="5">
    <source>
        <dbReference type="ARBA" id="ARBA00022692"/>
    </source>
</evidence>
<keyword evidence="17" id="KW-1185">Reference proteome</keyword>
<dbReference type="Proteomes" id="UP000281691">
    <property type="component" value="Unassembled WGS sequence"/>
</dbReference>
<comment type="similarity">
    <text evidence="10">Belongs to the ZapG family.</text>
</comment>
<evidence type="ECO:0000256" key="4">
    <source>
        <dbReference type="ARBA" id="ARBA00022618"/>
    </source>
</evidence>
<feature type="transmembrane region" description="Helical" evidence="15">
    <location>
        <begin position="6"/>
        <end position="27"/>
    </location>
</feature>
<evidence type="ECO:0000313" key="17">
    <source>
        <dbReference type="Proteomes" id="UP000281691"/>
    </source>
</evidence>
<dbReference type="RefSeq" id="WP_124210415.1">
    <property type="nucleotide sequence ID" value="NZ_CP016615.1"/>
</dbReference>
<keyword evidence="7 15" id="KW-1133">Transmembrane helix</keyword>
<dbReference type="GO" id="GO:0051301">
    <property type="term" value="P:cell division"/>
    <property type="evidence" value="ECO:0007669"/>
    <property type="project" value="UniProtKB-KW"/>
</dbReference>
<sequence>MEHWSNEMWVIIICAFILGIIIGYVVLRTTNANAKKQQQLASELKSANLKIEQQKEQLEKHFQQSANLLATLADDYKKLYTHLAESSQSLLPEEAQQKIEFFQPTQITNTAVTEDNQPKDYSEGSSGILKS</sequence>
<dbReference type="OrthoDB" id="6401511at2"/>
<dbReference type="EMBL" id="RKQP01000001">
    <property type="protein sequence ID" value="RPE85835.1"/>
    <property type="molecule type" value="Genomic_DNA"/>
</dbReference>
<evidence type="ECO:0000256" key="1">
    <source>
        <dbReference type="ARBA" id="ARBA00004377"/>
    </source>
</evidence>
<keyword evidence="8 15" id="KW-0472">Membrane</keyword>
<keyword evidence="13" id="KW-0175">Coiled coil</keyword>
<evidence type="ECO:0000256" key="12">
    <source>
        <dbReference type="ARBA" id="ARBA00035727"/>
    </source>
</evidence>
<keyword evidence="5 15" id="KW-0812">Transmembrane</keyword>
<comment type="caution">
    <text evidence="16">The sequence shown here is derived from an EMBL/GenBank/DDBJ whole genome shotgun (WGS) entry which is preliminary data.</text>
</comment>
<keyword evidence="3" id="KW-0997">Cell inner membrane</keyword>
<evidence type="ECO:0000256" key="11">
    <source>
        <dbReference type="ARBA" id="ARBA00035703"/>
    </source>
</evidence>
<gene>
    <name evidence="16" type="ORF">EDC46_0220</name>
</gene>
<dbReference type="PANTHER" id="PTHR39579">
    <property type="entry name" value="INNER MEMBRANE PROTEIN YHCB"/>
    <property type="match status" value="1"/>
</dbReference>
<evidence type="ECO:0000256" key="7">
    <source>
        <dbReference type="ARBA" id="ARBA00022989"/>
    </source>
</evidence>
<dbReference type="InterPro" id="IPR009386">
    <property type="entry name" value="ZapG-like"/>
</dbReference>
<evidence type="ECO:0000313" key="16">
    <source>
        <dbReference type="EMBL" id="RPE85835.1"/>
    </source>
</evidence>
<keyword evidence="4" id="KW-0132">Cell division</keyword>
<feature type="coiled-coil region" evidence="13">
    <location>
        <begin position="34"/>
        <end position="71"/>
    </location>
</feature>
<evidence type="ECO:0000256" key="9">
    <source>
        <dbReference type="ARBA" id="ARBA00023306"/>
    </source>
</evidence>
<comment type="subcellular location">
    <subcellularLocation>
        <location evidence="1">Cell inner membrane</location>
        <topology evidence="1">Single-pass membrane protein</topology>
    </subcellularLocation>
</comment>
<keyword evidence="2" id="KW-1003">Cell membrane</keyword>
<feature type="region of interest" description="Disordered" evidence="14">
    <location>
        <begin position="109"/>
        <end position="131"/>
    </location>
</feature>
<evidence type="ECO:0000256" key="2">
    <source>
        <dbReference type="ARBA" id="ARBA00022475"/>
    </source>
</evidence>
<evidence type="ECO:0000256" key="14">
    <source>
        <dbReference type="SAM" id="MobiDB-lite"/>
    </source>
</evidence>
<organism evidence="16 17">
    <name type="scientific">Vespertiliibacter pulmonis</name>
    <dbReference type="NCBI Taxonomy" id="1443036"/>
    <lineage>
        <taxon>Bacteria</taxon>
        <taxon>Pseudomonadati</taxon>
        <taxon>Pseudomonadota</taxon>
        <taxon>Gammaproteobacteria</taxon>
        <taxon>Pasteurellales</taxon>
        <taxon>Pasteurellaceae</taxon>
        <taxon>Vespertiliibacter</taxon>
    </lineage>
</organism>
<dbReference type="GO" id="GO:0008360">
    <property type="term" value="P:regulation of cell shape"/>
    <property type="evidence" value="ECO:0007669"/>
    <property type="project" value="UniProtKB-KW"/>
</dbReference>
<dbReference type="Pfam" id="PF06295">
    <property type="entry name" value="ZapG-like"/>
    <property type="match status" value="1"/>
</dbReference>
<keyword evidence="9" id="KW-0131">Cell cycle</keyword>
<evidence type="ECO:0000256" key="15">
    <source>
        <dbReference type="SAM" id="Phobius"/>
    </source>
</evidence>
<evidence type="ECO:0000256" key="8">
    <source>
        <dbReference type="ARBA" id="ARBA00023136"/>
    </source>
</evidence>
<evidence type="ECO:0000256" key="13">
    <source>
        <dbReference type="SAM" id="Coils"/>
    </source>
</evidence>
<dbReference type="AlphaFoldDB" id="A0A3N4VX66"/>
<accession>A0A3N4VX66</accession>
<reference evidence="16 17" key="1">
    <citation type="submission" date="2018-11" db="EMBL/GenBank/DDBJ databases">
        <title>Genomic Encyclopedia of Type Strains, Phase IV (KMG-IV): sequencing the most valuable type-strain genomes for metagenomic binning, comparative biology and taxonomic classification.</title>
        <authorList>
            <person name="Goeker M."/>
        </authorList>
    </citation>
    <scope>NUCLEOTIDE SEQUENCE [LARGE SCALE GENOMIC DNA]</scope>
    <source>
        <strain evidence="16 17">DSM 27238</strain>
    </source>
</reference>
<protein>
    <recommendedName>
        <fullName evidence="11">Z-ring associated protein G</fullName>
    </recommendedName>
    <alternativeName>
        <fullName evidence="12">Cell division protein ZapG</fullName>
    </alternativeName>
</protein>
<proteinExistence type="inferred from homology"/>
<dbReference type="GO" id="GO:0005886">
    <property type="term" value="C:plasma membrane"/>
    <property type="evidence" value="ECO:0007669"/>
    <property type="project" value="UniProtKB-SubCell"/>
</dbReference>
<evidence type="ECO:0000256" key="10">
    <source>
        <dbReference type="ARBA" id="ARBA00035657"/>
    </source>
</evidence>
<name>A0A3N4VX66_9PAST</name>
<dbReference type="PANTHER" id="PTHR39579:SF1">
    <property type="entry name" value="INNER MEMBRANE PROTEIN YHCB"/>
    <property type="match status" value="1"/>
</dbReference>
<evidence type="ECO:0000256" key="3">
    <source>
        <dbReference type="ARBA" id="ARBA00022519"/>
    </source>
</evidence>
<evidence type="ECO:0000256" key="6">
    <source>
        <dbReference type="ARBA" id="ARBA00022960"/>
    </source>
</evidence>